<dbReference type="Proteomes" id="UP000193689">
    <property type="component" value="Unassembled WGS sequence"/>
</dbReference>
<organism evidence="2 3">
    <name type="scientific">Pseudomassariella vexata</name>
    <dbReference type="NCBI Taxonomy" id="1141098"/>
    <lineage>
        <taxon>Eukaryota</taxon>
        <taxon>Fungi</taxon>
        <taxon>Dikarya</taxon>
        <taxon>Ascomycota</taxon>
        <taxon>Pezizomycotina</taxon>
        <taxon>Sordariomycetes</taxon>
        <taxon>Xylariomycetidae</taxon>
        <taxon>Amphisphaeriales</taxon>
        <taxon>Pseudomassariaceae</taxon>
        <taxon>Pseudomassariella</taxon>
    </lineage>
</organism>
<evidence type="ECO:0000256" key="1">
    <source>
        <dbReference type="SAM" id="MobiDB-lite"/>
    </source>
</evidence>
<dbReference type="GeneID" id="63775048"/>
<name>A0A1Y2DFL4_9PEZI</name>
<proteinExistence type="predicted"/>
<evidence type="ECO:0000313" key="3">
    <source>
        <dbReference type="Proteomes" id="UP000193689"/>
    </source>
</evidence>
<evidence type="ECO:0008006" key="4">
    <source>
        <dbReference type="Google" id="ProtNLM"/>
    </source>
</evidence>
<gene>
    <name evidence="2" type="ORF">BCR38DRAFT_413485</name>
</gene>
<dbReference type="EMBL" id="MCFJ01000017">
    <property type="protein sequence ID" value="ORY58072.1"/>
    <property type="molecule type" value="Genomic_DNA"/>
</dbReference>
<dbReference type="InParanoid" id="A0A1Y2DFL4"/>
<dbReference type="STRING" id="1141098.A0A1Y2DFL4"/>
<dbReference type="PANTHER" id="PTHR46411">
    <property type="entry name" value="FAMILY ATPASE, PUTATIVE-RELATED"/>
    <property type="match status" value="1"/>
</dbReference>
<evidence type="ECO:0000313" key="2">
    <source>
        <dbReference type="EMBL" id="ORY58072.1"/>
    </source>
</evidence>
<protein>
    <recommendedName>
        <fullName evidence="4">ATPase AAA-type core domain-containing protein</fullName>
    </recommendedName>
</protein>
<dbReference type="AlphaFoldDB" id="A0A1Y2DFL4"/>
<comment type="caution">
    <text evidence="2">The sequence shown here is derived from an EMBL/GenBank/DDBJ whole genome shotgun (WGS) entry which is preliminary data.</text>
</comment>
<dbReference type="PANTHER" id="PTHR46411:SF3">
    <property type="entry name" value="AAA+ ATPASE DOMAIN-CONTAINING PROTEIN"/>
    <property type="match status" value="1"/>
</dbReference>
<sequence length="109" mass="11729">MCCNLIKLGASSKIPKRKKKTKGGRLTPGSPKCESKRIRLDPNLPLSKAHTSDEASFDGMVQGKGKCLEGLLNGPPETGKTATAEIEAEASNWPLYVVTTNELDPYAQD</sequence>
<dbReference type="RefSeq" id="XP_040711107.1">
    <property type="nucleotide sequence ID" value="XM_040858836.1"/>
</dbReference>
<feature type="compositionally biased region" description="Basic residues" evidence="1">
    <location>
        <begin position="14"/>
        <end position="23"/>
    </location>
</feature>
<accession>A0A1Y2DFL4</accession>
<feature type="region of interest" description="Disordered" evidence="1">
    <location>
        <begin position="14"/>
        <end position="37"/>
    </location>
</feature>
<keyword evidence="3" id="KW-1185">Reference proteome</keyword>
<reference evidence="2 3" key="1">
    <citation type="submission" date="2016-07" db="EMBL/GenBank/DDBJ databases">
        <title>Pervasive Adenine N6-methylation of Active Genes in Fungi.</title>
        <authorList>
            <consortium name="DOE Joint Genome Institute"/>
            <person name="Mondo S.J."/>
            <person name="Dannebaum R.O."/>
            <person name="Kuo R.C."/>
            <person name="Labutti K."/>
            <person name="Haridas S."/>
            <person name="Kuo A."/>
            <person name="Salamov A."/>
            <person name="Ahrendt S.R."/>
            <person name="Lipzen A."/>
            <person name="Sullivan W."/>
            <person name="Andreopoulos W.B."/>
            <person name="Clum A."/>
            <person name="Lindquist E."/>
            <person name="Daum C."/>
            <person name="Ramamoorthy G.K."/>
            <person name="Gryganskyi A."/>
            <person name="Culley D."/>
            <person name="Magnuson J.K."/>
            <person name="James T.Y."/>
            <person name="O'Malley M.A."/>
            <person name="Stajich J.E."/>
            <person name="Spatafora J.W."/>
            <person name="Visel A."/>
            <person name="Grigoriev I.V."/>
        </authorList>
    </citation>
    <scope>NUCLEOTIDE SEQUENCE [LARGE SCALE GENOMIC DNA]</scope>
    <source>
        <strain evidence="2 3">CBS 129021</strain>
    </source>
</reference>
<dbReference type="OrthoDB" id="4183084at2759"/>